<dbReference type="EMBL" id="VSRR010025701">
    <property type="protein sequence ID" value="MPC67050.1"/>
    <property type="molecule type" value="Genomic_DNA"/>
</dbReference>
<name>A0A5B7H4L5_PORTR</name>
<feature type="region of interest" description="Disordered" evidence="1">
    <location>
        <begin position="1"/>
        <end position="79"/>
    </location>
</feature>
<protein>
    <submittedName>
        <fullName evidence="2">Uncharacterized protein</fullName>
    </submittedName>
</protein>
<reference evidence="2 3" key="1">
    <citation type="submission" date="2019-05" db="EMBL/GenBank/DDBJ databases">
        <title>Another draft genome of Portunus trituberculatus and its Hox gene families provides insights of decapod evolution.</title>
        <authorList>
            <person name="Jeong J.-H."/>
            <person name="Song I."/>
            <person name="Kim S."/>
            <person name="Choi T."/>
            <person name="Kim D."/>
            <person name="Ryu S."/>
            <person name="Kim W."/>
        </authorList>
    </citation>
    <scope>NUCLEOTIDE SEQUENCE [LARGE SCALE GENOMIC DNA]</scope>
    <source>
        <tissue evidence="2">Muscle</tissue>
    </source>
</reference>
<evidence type="ECO:0000256" key="1">
    <source>
        <dbReference type="SAM" id="MobiDB-lite"/>
    </source>
</evidence>
<dbReference type="Proteomes" id="UP000324222">
    <property type="component" value="Unassembled WGS sequence"/>
</dbReference>
<sequence length="482" mass="53079">MLKGAMNTAVNEVDATENPMAAEEEGKAPPPSLDTHPEDSHPASSQVSLRPLPFQRHPDRTRDPQAAPSPRPLGQYPRVTFSYRHGLPATRRQPLRRDYGVVPRPAPHGLYSPYRFSRPHLPFVSDRAVPFRGSVRPDGASSRFPDAPTPSVPQPLPHFHPFTPSSLEPRPITPNTVLVPPSPMLSPVTFPPPLLVPRPVTPTTPDDSFLSQVDVRAAGVFPSDLLPQDPTGPVGDPASHVDNINDLHAPTTDPRNLFYDPRNFVRPNVDLTDIVDLRVALPDQDSGIFLAPDMRPSGSSVSRSFVNQNRPCSANTKVVRSRIVNPPPFVTHEPESHGVTRTFVDRGDNFVNPLTTPIVDRDGNVINQGVPSLANYYTHFTDREESFENPAPQGCVNAGDPFVNQDVQALDNRPPFVDHDTVFASHGVRYPITHPAAAHRIPPQDLSAVLVSRPFPRYAPYPVPSGGHYGYYYRRSPNYGGY</sequence>
<keyword evidence="3" id="KW-1185">Reference proteome</keyword>
<gene>
    <name evidence="2" type="ORF">E2C01_061212</name>
</gene>
<evidence type="ECO:0000313" key="3">
    <source>
        <dbReference type="Proteomes" id="UP000324222"/>
    </source>
</evidence>
<organism evidence="2 3">
    <name type="scientific">Portunus trituberculatus</name>
    <name type="common">Swimming crab</name>
    <name type="synonym">Neptunus trituberculatus</name>
    <dbReference type="NCBI Taxonomy" id="210409"/>
    <lineage>
        <taxon>Eukaryota</taxon>
        <taxon>Metazoa</taxon>
        <taxon>Ecdysozoa</taxon>
        <taxon>Arthropoda</taxon>
        <taxon>Crustacea</taxon>
        <taxon>Multicrustacea</taxon>
        <taxon>Malacostraca</taxon>
        <taxon>Eumalacostraca</taxon>
        <taxon>Eucarida</taxon>
        <taxon>Decapoda</taxon>
        <taxon>Pleocyemata</taxon>
        <taxon>Brachyura</taxon>
        <taxon>Eubrachyura</taxon>
        <taxon>Portunoidea</taxon>
        <taxon>Portunidae</taxon>
        <taxon>Portuninae</taxon>
        <taxon>Portunus</taxon>
    </lineage>
</organism>
<evidence type="ECO:0000313" key="2">
    <source>
        <dbReference type="EMBL" id="MPC67050.1"/>
    </source>
</evidence>
<accession>A0A5B7H4L5</accession>
<comment type="caution">
    <text evidence="2">The sequence shown here is derived from an EMBL/GenBank/DDBJ whole genome shotgun (WGS) entry which is preliminary data.</text>
</comment>
<proteinExistence type="predicted"/>
<dbReference type="AlphaFoldDB" id="A0A5B7H4L5"/>